<proteinExistence type="predicted"/>
<dbReference type="Proteomes" id="UP000233766">
    <property type="component" value="Unassembled WGS sequence"/>
</dbReference>
<accession>A0A2N3WYN0</accession>
<keyword evidence="2" id="KW-1185">Reference proteome</keyword>
<gene>
    <name evidence="1" type="ORF">ATK86_1002</name>
</gene>
<evidence type="ECO:0000313" key="1">
    <source>
        <dbReference type="EMBL" id="PKV98965.1"/>
    </source>
</evidence>
<name>A0A2N3WYN0_9NOCA</name>
<dbReference type="EMBL" id="PJMW01000001">
    <property type="protein sequence ID" value="PKV98965.1"/>
    <property type="molecule type" value="Genomic_DNA"/>
</dbReference>
<dbReference type="AlphaFoldDB" id="A0A2N3WYN0"/>
<reference evidence="1 2" key="1">
    <citation type="submission" date="2017-12" db="EMBL/GenBank/DDBJ databases">
        <title>Sequencing the genomes of 1000 Actinobacteria strains.</title>
        <authorList>
            <person name="Klenk H.-P."/>
        </authorList>
    </citation>
    <scope>NUCLEOTIDE SEQUENCE [LARGE SCALE GENOMIC DNA]</scope>
    <source>
        <strain evidence="1 2">DSM 44489</strain>
    </source>
</reference>
<organism evidence="1 2">
    <name type="scientific">Nocardia fluminea</name>
    <dbReference type="NCBI Taxonomy" id="134984"/>
    <lineage>
        <taxon>Bacteria</taxon>
        <taxon>Bacillati</taxon>
        <taxon>Actinomycetota</taxon>
        <taxon>Actinomycetes</taxon>
        <taxon>Mycobacteriales</taxon>
        <taxon>Nocardiaceae</taxon>
        <taxon>Nocardia</taxon>
    </lineage>
</organism>
<evidence type="ECO:0000313" key="2">
    <source>
        <dbReference type="Proteomes" id="UP000233766"/>
    </source>
</evidence>
<sequence length="198" mass="21313">MEMTESNAVVGARLLADDIANALGYEVQIDAKTDDRLGGETTTSSIGIRVPELGIEMGYRPAAGVAPESVACQLASHIQDDILSKTGMIWPEDQGRGDQPLVPGDAGWYRESEPGVVVPYGQASAAHRPDSSLDAVVRWWLGYWFVGVIADPAGDVWFSEHEFVGDLSAIHAGVRVDYEVGDRFHGQLRKATVVGFAD</sequence>
<comment type="caution">
    <text evidence="1">The sequence shown here is derived from an EMBL/GenBank/DDBJ whole genome shotgun (WGS) entry which is preliminary data.</text>
</comment>
<protein>
    <submittedName>
        <fullName evidence="1">Uncharacterized protein</fullName>
    </submittedName>
</protein>